<dbReference type="GO" id="GO:0008237">
    <property type="term" value="F:metallopeptidase activity"/>
    <property type="evidence" value="ECO:0007669"/>
    <property type="project" value="InterPro"/>
</dbReference>
<dbReference type="PANTHER" id="PTHR45726">
    <property type="entry name" value="LEUKOTRIENE A-4 HYDROLASE"/>
    <property type="match status" value="1"/>
</dbReference>
<evidence type="ECO:0000313" key="2">
    <source>
        <dbReference type="EMBL" id="SVE13631.1"/>
    </source>
</evidence>
<accession>A0A383B184</accession>
<sequence length="248" mass="29159">ETTIWNNDLQDSLNQSEWFVSYPINNYGVTLGIGDYIHFSDIYLRGEDTLDLSYYVLSYNEEKAKRHFEQVQPMMSCFEMYFGPYPFWKDGYALVETPYLGMEHQSAIAYGNNYLSGYNGNTRFISGLDFDYIIIHESGHEWWGNSITTNDIADMWIHEGFCTYSEVLYVECMYGYHQMLNYINNQKRFIGNNSPIVGNYHVNHRGSADMYQKASVMLHTLRTLIENDELWFSIIRGISDKYKYKTVD</sequence>
<proteinExistence type="predicted"/>
<dbReference type="Gene3D" id="1.10.390.10">
    <property type="entry name" value="Neutral Protease Domain 2"/>
    <property type="match status" value="1"/>
</dbReference>
<feature type="domain" description="Peptidase M1 membrane alanine aminopeptidase" evidence="1">
    <location>
        <begin position="68"/>
        <end position="247"/>
    </location>
</feature>
<gene>
    <name evidence="2" type="ORF">METZ01_LOCUS466485</name>
</gene>
<dbReference type="GO" id="GO:0008270">
    <property type="term" value="F:zinc ion binding"/>
    <property type="evidence" value="ECO:0007669"/>
    <property type="project" value="InterPro"/>
</dbReference>
<organism evidence="2">
    <name type="scientific">marine metagenome</name>
    <dbReference type="NCBI Taxonomy" id="408172"/>
    <lineage>
        <taxon>unclassified sequences</taxon>
        <taxon>metagenomes</taxon>
        <taxon>ecological metagenomes</taxon>
    </lineage>
</organism>
<feature type="non-terminal residue" evidence="2">
    <location>
        <position position="1"/>
    </location>
</feature>
<dbReference type="InterPro" id="IPR014782">
    <property type="entry name" value="Peptidase_M1_dom"/>
</dbReference>
<dbReference type="InterPro" id="IPR034015">
    <property type="entry name" value="M1_LTA4H"/>
</dbReference>
<feature type="non-terminal residue" evidence="2">
    <location>
        <position position="248"/>
    </location>
</feature>
<dbReference type="Pfam" id="PF01433">
    <property type="entry name" value="Peptidase_M1"/>
    <property type="match status" value="1"/>
</dbReference>
<dbReference type="PANTHER" id="PTHR45726:SF3">
    <property type="entry name" value="LEUKOTRIENE A-4 HYDROLASE"/>
    <property type="match status" value="1"/>
</dbReference>
<evidence type="ECO:0000259" key="1">
    <source>
        <dbReference type="Pfam" id="PF01433"/>
    </source>
</evidence>
<protein>
    <recommendedName>
        <fullName evidence="1">Peptidase M1 membrane alanine aminopeptidase domain-containing protein</fullName>
    </recommendedName>
</protein>
<dbReference type="AlphaFoldDB" id="A0A383B184"/>
<reference evidence="2" key="1">
    <citation type="submission" date="2018-05" db="EMBL/GenBank/DDBJ databases">
        <authorList>
            <person name="Lanie J.A."/>
            <person name="Ng W.-L."/>
            <person name="Kazmierczak K.M."/>
            <person name="Andrzejewski T.M."/>
            <person name="Davidsen T.M."/>
            <person name="Wayne K.J."/>
            <person name="Tettelin H."/>
            <person name="Glass J.I."/>
            <person name="Rusch D."/>
            <person name="Podicherti R."/>
            <person name="Tsui H.-C.T."/>
            <person name="Winkler M.E."/>
        </authorList>
    </citation>
    <scope>NUCLEOTIDE SEQUENCE</scope>
</reference>
<name>A0A383B184_9ZZZZ</name>
<dbReference type="SUPFAM" id="SSF55486">
    <property type="entry name" value="Metalloproteases ('zincins'), catalytic domain"/>
    <property type="match status" value="1"/>
</dbReference>
<dbReference type="EMBL" id="UINC01196572">
    <property type="protein sequence ID" value="SVE13631.1"/>
    <property type="molecule type" value="Genomic_DNA"/>
</dbReference>
<dbReference type="InterPro" id="IPR027268">
    <property type="entry name" value="Peptidase_M4/M1_CTD_sf"/>
</dbReference>